<reference evidence="3" key="1">
    <citation type="submission" date="2015-05" db="EMBL/GenBank/DDBJ databases">
        <authorList>
            <consortium name="Pathogen Informatics"/>
        </authorList>
    </citation>
    <scope>NUCLEOTIDE SEQUENCE [LARGE SCALE GENOMIC DNA]</scope>
    <source>
        <strain evidence="3">M72</strain>
    </source>
</reference>
<gene>
    <name evidence="2" type="ORF">M72_29581</name>
</gene>
<feature type="domain" description="Zona occludens toxin N-terminal" evidence="1">
    <location>
        <begin position="1"/>
        <end position="161"/>
    </location>
</feature>
<organism evidence="2 3">
    <name type="scientific">Roseburia faecis</name>
    <dbReference type="NCBI Taxonomy" id="301302"/>
    <lineage>
        <taxon>Bacteria</taxon>
        <taxon>Bacillati</taxon>
        <taxon>Bacillota</taxon>
        <taxon>Clostridia</taxon>
        <taxon>Lachnospirales</taxon>
        <taxon>Lachnospiraceae</taxon>
        <taxon>Roseburia</taxon>
    </lineage>
</organism>
<evidence type="ECO:0000313" key="3">
    <source>
        <dbReference type="Proteomes" id="UP000049979"/>
    </source>
</evidence>
<sequence>MITLYSGTPGAGKSLHLASRLYHWMQYRPAPIIGNFSCDFSSISKPKGSFLYIDNAFLTPERLITFSRNYSEYVGRRVKEGEILLVIDECQIMFNAREWGQKNRAAWCSFFTQHRKLGYEVILVAQFDRMLDRQIRSLIEYEWVHRKVSNFGVAGKFLSLFAGGKLFVAVKVWYPMKEKVGSEFFVARKKFYSIYDTYALFSAPS</sequence>
<dbReference type="AlphaFoldDB" id="A0A0M6WPC6"/>
<proteinExistence type="predicted"/>
<dbReference type="OrthoDB" id="9800070at2"/>
<keyword evidence="3" id="KW-1185">Reference proteome</keyword>
<dbReference type="EMBL" id="CVRR01000023">
    <property type="protein sequence ID" value="CRL39390.1"/>
    <property type="molecule type" value="Genomic_DNA"/>
</dbReference>
<dbReference type="Gene3D" id="3.40.50.300">
    <property type="entry name" value="P-loop containing nucleotide triphosphate hydrolases"/>
    <property type="match status" value="1"/>
</dbReference>
<dbReference type="RefSeq" id="WP_055068037.1">
    <property type="nucleotide sequence ID" value="NZ_CP173697.1"/>
</dbReference>
<dbReference type="Proteomes" id="UP000049979">
    <property type="component" value="Unassembled WGS sequence"/>
</dbReference>
<dbReference type="InterPro" id="IPR027417">
    <property type="entry name" value="P-loop_NTPase"/>
</dbReference>
<evidence type="ECO:0000313" key="2">
    <source>
        <dbReference type="EMBL" id="CRL39390.1"/>
    </source>
</evidence>
<dbReference type="STRING" id="301302.ERS852420_01823"/>
<name>A0A0M6WPC6_9FIRM</name>
<dbReference type="InterPro" id="IPR008900">
    <property type="entry name" value="Zot_N"/>
</dbReference>
<dbReference type="Pfam" id="PF05707">
    <property type="entry name" value="Zot"/>
    <property type="match status" value="1"/>
</dbReference>
<protein>
    <recommendedName>
        <fullName evidence="1">Zona occludens toxin N-terminal domain-containing protein</fullName>
    </recommendedName>
</protein>
<accession>A0A0M6WPC6</accession>
<evidence type="ECO:0000259" key="1">
    <source>
        <dbReference type="Pfam" id="PF05707"/>
    </source>
</evidence>
<dbReference type="SUPFAM" id="SSF52540">
    <property type="entry name" value="P-loop containing nucleoside triphosphate hydrolases"/>
    <property type="match status" value="1"/>
</dbReference>